<evidence type="ECO:0000313" key="3">
    <source>
        <dbReference type="Proteomes" id="UP000838160"/>
    </source>
</evidence>
<protein>
    <submittedName>
        <fullName evidence="2">Malate synthase G</fullName>
        <ecNumber evidence="2">2.3.3.9</ecNumber>
    </submittedName>
</protein>
<name>A0ABN8DLA0_9VIBR</name>
<dbReference type="PANTHER" id="PTHR42739:SF1">
    <property type="entry name" value="MALATE SYNTHASE G"/>
    <property type="match status" value="1"/>
</dbReference>
<sequence>MMNMLTQNKIENDHHQLSFIAQAVFAVEATQSQVNGEKQLRTKQLLDRLFPLEKGSHQDVVSYEIDYQHVQAYFKDGQHSGLQHAKHFVAYTGDKCHPCSIVLRDASGTHVEVMIGCRPGTGHLEQVNIEDVLLECCTTFGERDGDHASGIRHWVSLVKGDQCGRATASNEDKEYTAKNGDDYKLGFCFDL</sequence>
<dbReference type="NCBIfam" id="NF006511">
    <property type="entry name" value="PRK08951.1"/>
    <property type="match status" value="1"/>
</dbReference>
<dbReference type="EC" id="2.3.3.9" evidence="2"/>
<dbReference type="SUPFAM" id="SSF51645">
    <property type="entry name" value="Malate synthase G"/>
    <property type="match status" value="1"/>
</dbReference>
<dbReference type="Pfam" id="PF20658">
    <property type="entry name" value="MSG_insertion"/>
    <property type="match status" value="1"/>
</dbReference>
<comment type="caution">
    <text evidence="2">The sequence shown here is derived from an EMBL/GenBank/DDBJ whole genome shotgun (WGS) entry which is preliminary data.</text>
</comment>
<dbReference type="InterPro" id="IPR011076">
    <property type="entry name" value="Malate_synth_sf"/>
</dbReference>
<feature type="domain" description="Malate synthase G alpha-beta insertion" evidence="1">
    <location>
        <begin position="36"/>
        <end position="104"/>
    </location>
</feature>
<reference evidence="2" key="1">
    <citation type="submission" date="2021-12" db="EMBL/GenBank/DDBJ databases">
        <authorList>
            <person name="Rodrigo-Torres L."/>
            <person name="Arahal R. D."/>
            <person name="Lucena T."/>
        </authorList>
    </citation>
    <scope>NUCLEOTIDE SEQUENCE</scope>
    <source>
        <strain evidence="2">CECT 8226</strain>
    </source>
</reference>
<dbReference type="InterPro" id="IPR006253">
    <property type="entry name" value="Malate_synthG"/>
</dbReference>
<proteinExistence type="predicted"/>
<keyword evidence="3" id="KW-1185">Reference proteome</keyword>
<evidence type="ECO:0000313" key="2">
    <source>
        <dbReference type="EMBL" id="CAH0528739.1"/>
    </source>
</evidence>
<dbReference type="EMBL" id="CAKLCM010000003">
    <property type="protein sequence ID" value="CAH0528739.1"/>
    <property type="molecule type" value="Genomic_DNA"/>
</dbReference>
<dbReference type="GO" id="GO:0004474">
    <property type="term" value="F:malate synthase activity"/>
    <property type="evidence" value="ECO:0007669"/>
    <property type="project" value="UniProtKB-EC"/>
</dbReference>
<gene>
    <name evidence="2" type="primary">glcB</name>
    <name evidence="2" type="ORF">VHP8226_02766</name>
</gene>
<keyword evidence="2" id="KW-0808">Transferase</keyword>
<accession>A0ABN8DLA0</accession>
<keyword evidence="2" id="KW-0012">Acyltransferase</keyword>
<evidence type="ECO:0000259" key="1">
    <source>
        <dbReference type="Pfam" id="PF20658"/>
    </source>
</evidence>
<dbReference type="PANTHER" id="PTHR42739">
    <property type="entry name" value="MALATE SYNTHASE G"/>
    <property type="match status" value="1"/>
</dbReference>
<dbReference type="Gene3D" id="2.170.170.11">
    <property type="entry name" value="Malate synthase G - maily-beta sub-domain"/>
    <property type="match status" value="1"/>
</dbReference>
<dbReference type="Proteomes" id="UP000838160">
    <property type="component" value="Unassembled WGS sequence"/>
</dbReference>
<organism evidence="2 3">
    <name type="scientific">Vibrio hippocampi</name>
    <dbReference type="NCBI Taxonomy" id="654686"/>
    <lineage>
        <taxon>Bacteria</taxon>
        <taxon>Pseudomonadati</taxon>
        <taxon>Pseudomonadota</taxon>
        <taxon>Gammaproteobacteria</taxon>
        <taxon>Vibrionales</taxon>
        <taxon>Vibrionaceae</taxon>
        <taxon>Vibrio</taxon>
    </lineage>
</organism>
<dbReference type="InterPro" id="IPR048357">
    <property type="entry name" value="MSG_insertion"/>
</dbReference>